<comment type="caution">
    <text evidence="1">The sequence shown here is derived from an EMBL/GenBank/DDBJ whole genome shotgun (WGS) entry which is preliminary data.</text>
</comment>
<dbReference type="InterPro" id="IPR029058">
    <property type="entry name" value="AB_hydrolase_fold"/>
</dbReference>
<evidence type="ECO:0000313" key="2">
    <source>
        <dbReference type="Proteomes" id="UP000564378"/>
    </source>
</evidence>
<evidence type="ECO:0000313" key="1">
    <source>
        <dbReference type="EMBL" id="MBC2778389.1"/>
    </source>
</evidence>
<evidence type="ECO:0008006" key="3">
    <source>
        <dbReference type="Google" id="ProtNLM"/>
    </source>
</evidence>
<reference evidence="1 2" key="1">
    <citation type="submission" date="2020-08" db="EMBL/GenBank/DDBJ databases">
        <title>Draft genome sequence of Parasphingopyxis sp. GrpM-11.</title>
        <authorList>
            <person name="Oh J."/>
            <person name="Roh D.-H."/>
        </authorList>
    </citation>
    <scope>NUCLEOTIDE SEQUENCE [LARGE SCALE GENOMIC DNA]</scope>
    <source>
        <strain evidence="1 2">GrpM-11</strain>
    </source>
</reference>
<organism evidence="1 2">
    <name type="scientific">Parasphingopyxis marina</name>
    <dbReference type="NCBI Taxonomy" id="2761622"/>
    <lineage>
        <taxon>Bacteria</taxon>
        <taxon>Pseudomonadati</taxon>
        <taxon>Pseudomonadota</taxon>
        <taxon>Alphaproteobacteria</taxon>
        <taxon>Sphingomonadales</taxon>
        <taxon>Sphingomonadaceae</taxon>
        <taxon>Parasphingopyxis</taxon>
    </lineage>
</organism>
<dbReference type="SUPFAM" id="SSF53474">
    <property type="entry name" value="alpha/beta-Hydrolases"/>
    <property type="match status" value="1"/>
</dbReference>
<name>A0A842I152_9SPHN</name>
<dbReference type="Proteomes" id="UP000564378">
    <property type="component" value="Unassembled WGS sequence"/>
</dbReference>
<proteinExistence type="predicted"/>
<keyword evidence="2" id="KW-1185">Reference proteome</keyword>
<dbReference type="AlphaFoldDB" id="A0A842I152"/>
<dbReference type="RefSeq" id="WP_185801647.1">
    <property type="nucleotide sequence ID" value="NZ_JACJVJ010000002.1"/>
</dbReference>
<dbReference type="Gene3D" id="3.40.50.1820">
    <property type="entry name" value="alpha/beta hydrolase"/>
    <property type="match status" value="1"/>
</dbReference>
<gene>
    <name evidence="1" type="ORF">H6P80_12250</name>
</gene>
<accession>A0A842I152</accession>
<sequence length="285" mass="32253">MNFPVETDYGRWGRRCMRHTLDEFLALDRLKSGLVIIDYGEVELALLVKNRNAEATFYGFHAAQSPVTRQPVPYFQGRRVAPKRLNQVLVSDPSLYLHEDVRVGWFLGNKYCPLTEDLPKIMDKIDALTGASRRLLWGNSAGGTAALRYARDEDVSVVMNPQTVLINFTFGRIRPWTQHGWDRPDHDSTWFFVDEIGDLRKTPPKGRIVYCQNLHDDHVTLQLAPLAETLGVSTEPGDDGRFKLILGDWGKGHIPPPSDVQQAIVAEEVERMLGPKKGFFARLLG</sequence>
<protein>
    <recommendedName>
        <fullName evidence="3">Alpha/beta hydrolase</fullName>
    </recommendedName>
</protein>
<dbReference type="EMBL" id="JACJVJ010000002">
    <property type="protein sequence ID" value="MBC2778389.1"/>
    <property type="molecule type" value="Genomic_DNA"/>
</dbReference>